<reference evidence="2 3" key="1">
    <citation type="journal article" date="2015" name="Genome Announc.">
        <title>Expanding the biotechnology potential of lactobacilli through comparative genomics of 213 strains and associated genera.</title>
        <authorList>
            <person name="Sun Z."/>
            <person name="Harris H.M."/>
            <person name="McCann A."/>
            <person name="Guo C."/>
            <person name="Argimon S."/>
            <person name="Zhang W."/>
            <person name="Yang X."/>
            <person name="Jeffery I.B."/>
            <person name="Cooney J.C."/>
            <person name="Kagawa T.F."/>
            <person name="Liu W."/>
            <person name="Song Y."/>
            <person name="Salvetti E."/>
            <person name="Wrobel A."/>
            <person name="Rasinkangas P."/>
            <person name="Parkhill J."/>
            <person name="Rea M.C."/>
            <person name="O'Sullivan O."/>
            <person name="Ritari J."/>
            <person name="Douillard F.P."/>
            <person name="Paul Ross R."/>
            <person name="Yang R."/>
            <person name="Briner A.E."/>
            <person name="Felis G.E."/>
            <person name="de Vos W.M."/>
            <person name="Barrangou R."/>
            <person name="Klaenhammer T.R."/>
            <person name="Caufield P.W."/>
            <person name="Cui Y."/>
            <person name="Zhang H."/>
            <person name="O'Toole P.W."/>
        </authorList>
    </citation>
    <scope>NUCLEOTIDE SEQUENCE [LARGE SCALE GENOMIC DNA]</scope>
    <source>
        <strain evidence="2 3">DSM 16761</strain>
    </source>
</reference>
<feature type="coiled-coil region" evidence="1">
    <location>
        <begin position="197"/>
        <end position="224"/>
    </location>
</feature>
<evidence type="ECO:0000313" key="2">
    <source>
        <dbReference type="EMBL" id="KRM03840.1"/>
    </source>
</evidence>
<dbReference type="RefSeq" id="WP_025014995.1">
    <property type="nucleotide sequence ID" value="NZ_AZFU01000025.1"/>
</dbReference>
<dbReference type="eggNOG" id="COG1196">
    <property type="taxonomic scope" value="Bacteria"/>
</dbReference>
<name>A0A0R1VE70_9LACO</name>
<accession>A0A0R1VE70</accession>
<evidence type="ECO:0000256" key="1">
    <source>
        <dbReference type="SAM" id="Coils"/>
    </source>
</evidence>
<keyword evidence="1" id="KW-0175">Coiled coil</keyword>
<evidence type="ECO:0008006" key="4">
    <source>
        <dbReference type="Google" id="ProtNLM"/>
    </source>
</evidence>
<feature type="coiled-coil region" evidence="1">
    <location>
        <begin position="358"/>
        <end position="406"/>
    </location>
</feature>
<dbReference type="OrthoDB" id="103556at2"/>
<protein>
    <recommendedName>
        <fullName evidence="4">DUF3732 domain-containing protein</fullName>
    </recommendedName>
</protein>
<dbReference type="InterPro" id="IPR022205">
    <property type="entry name" value="DUF3732"/>
</dbReference>
<dbReference type="AlphaFoldDB" id="A0A0R1VE70"/>
<gene>
    <name evidence="2" type="ORF">FC59_GL001012</name>
</gene>
<comment type="caution">
    <text evidence="2">The sequence shown here is derived from an EMBL/GenBank/DDBJ whole genome shotgun (WGS) entry which is preliminary data.</text>
</comment>
<evidence type="ECO:0000313" key="3">
    <source>
        <dbReference type="Proteomes" id="UP000051307"/>
    </source>
</evidence>
<dbReference type="Pfam" id="PF12532">
    <property type="entry name" value="DUF3732"/>
    <property type="match status" value="1"/>
</dbReference>
<organism evidence="2 3">
    <name type="scientific">Lactobacillus kitasatonis DSM 16761 = JCM 1039</name>
    <dbReference type="NCBI Taxonomy" id="1423767"/>
    <lineage>
        <taxon>Bacteria</taxon>
        <taxon>Bacillati</taxon>
        <taxon>Bacillota</taxon>
        <taxon>Bacilli</taxon>
        <taxon>Lactobacillales</taxon>
        <taxon>Lactobacillaceae</taxon>
        <taxon>Lactobacillus</taxon>
    </lineage>
</organism>
<dbReference type="EMBL" id="AZFU01000025">
    <property type="protein sequence ID" value="KRM03840.1"/>
    <property type="molecule type" value="Genomic_DNA"/>
</dbReference>
<dbReference type="PATRIC" id="fig|1423767.3.peg.1048"/>
<sequence>MQIAKMILYNEFGKRRELSFKLGSLNIITGKSKSGKSAVGEIIEYCLGSNKCNIADEVIREKVSWYGLLLQFNQFQLFIARKNPDENKNKSDLFYFREGENVAIPSLDEIRPNANLDAILEKLGSLSNISENHYTDSSNQINKSIKSNFTAALKFCFQDQDEIASKNALFHNQAQPFVQNSIKDTLPYFLGASTEDAVILIHKKKSLQKQLKKLQAEYEEYKGISNYSPSLVNNLIEEAQDVGLLDKTQVKKLKENNNRTKIIKTLSSLNTNNLTEYMGDERLLSLQKEIAHQQDILSRYNSRIQEVEIYQQNFQNFHDELGYKSSRLKSIGLFKALDFRTNYCPFCSNKLSNPLPNLDEMKKSLLELNDSIEKVDLEQPKLDAYLMDLKEKRNETRSDISTLRLRINDAYDQQKYALKNRDIYLQQSKVLGRISLWLESQHAEKNKIDFSGKINDLSQEIDMIDSKLNESFNKDQVEYALSKIQANMNNWTQALDLEYENSTYRFDLNKMTVIVDKDRPIPLSQLGSGANWLGVHLITYFAFQKFFIQHNRPVPAFLFLDQPSQVYFPVTMKELQLGSEDYKAVENIYAFINDRVNEENGKLQVIVVDHACLQNKIFDESVIENWHKVDDNLIPSDWLE</sequence>
<proteinExistence type="predicted"/>
<dbReference type="Proteomes" id="UP000051307">
    <property type="component" value="Unassembled WGS sequence"/>
</dbReference>